<sequence length="299" mass="34510">MDSKTTPYSTPELTTPAIRHLAWLCRAPQLLQSPLTFEPCRYLPDGITEQLQAWDHNPEMAPALLREAPQKRLGFYFERLYRVLLEDLLGWDVLLQNRQIQSHGRTIGELDFVVHNRSEDRIEHHEIAIKYYLGVPEQSGRTLWYGPNAKDRLDLKTDRMLRMQSQRTALPEARALLADAGIAEPVIPRIFMPGYLFYPAETQIIAPESVPASHLRGQWRYLSQIEPSDLPGWVVLNKPHWIGPWRQSEPPAPDAVTGALNTIERYNIPLLFAKLDRDSMSGLWQETNRFFIVPDSWPK</sequence>
<reference evidence="1 2" key="1">
    <citation type="submission" date="2018-01" db="EMBL/GenBank/DDBJ databases">
        <title>Complete genome sequences of the type strains of Marinobacter flavimaris and Marinobacter maroccanus.</title>
        <authorList>
            <person name="Palau M."/>
            <person name="Boujida N."/>
            <person name="Manresa A."/>
            <person name="Minana-Galbis D."/>
        </authorList>
    </citation>
    <scope>NUCLEOTIDE SEQUENCE [LARGE SCALE GENOMIC DNA]</scope>
    <source>
        <strain evidence="1 2">N4</strain>
    </source>
</reference>
<dbReference type="Proteomes" id="UP000239917">
    <property type="component" value="Unassembled WGS sequence"/>
</dbReference>
<dbReference type="InterPro" id="IPR015003">
    <property type="entry name" value="DUF1853"/>
</dbReference>
<evidence type="ECO:0000313" key="1">
    <source>
        <dbReference type="EMBL" id="PPI82439.1"/>
    </source>
</evidence>
<gene>
    <name evidence="1" type="ORF">KEHDKFFH_19380</name>
</gene>
<evidence type="ECO:0000313" key="2">
    <source>
        <dbReference type="Proteomes" id="UP000239917"/>
    </source>
</evidence>
<dbReference type="AlphaFoldDB" id="A0A2S5Z4W9"/>
<dbReference type="EMBL" id="PSSX01000028">
    <property type="protein sequence ID" value="PPI82439.1"/>
    <property type="molecule type" value="Genomic_DNA"/>
</dbReference>
<dbReference type="Pfam" id="PF08907">
    <property type="entry name" value="DUF1853"/>
    <property type="match status" value="1"/>
</dbReference>
<accession>A0A2S5Z4W9</accession>
<organism evidence="1 2">
    <name type="scientific">Marinobacter maroccanus</name>
    <dbReference type="NCBI Taxonomy" id="2055143"/>
    <lineage>
        <taxon>Bacteria</taxon>
        <taxon>Pseudomonadati</taxon>
        <taxon>Pseudomonadota</taxon>
        <taxon>Gammaproteobacteria</taxon>
        <taxon>Pseudomonadales</taxon>
        <taxon>Marinobacteraceae</taxon>
        <taxon>Marinobacter</taxon>
    </lineage>
</organism>
<comment type="caution">
    <text evidence="1">The sequence shown here is derived from an EMBL/GenBank/DDBJ whole genome shotgun (WGS) entry which is preliminary data.</text>
</comment>
<protein>
    <submittedName>
        <fullName evidence="1">DUF1853 domain-containing protein</fullName>
    </submittedName>
</protein>
<name>A0A2S5Z4W9_9GAMM</name>
<dbReference type="OrthoDB" id="378654at2"/>
<dbReference type="RefSeq" id="WP_104323426.1">
    <property type="nucleotide sequence ID" value="NZ_PSSX01000028.1"/>
</dbReference>
<proteinExistence type="predicted"/>
<keyword evidence="2" id="KW-1185">Reference proteome</keyword>